<proteinExistence type="inferred from homology"/>
<dbReference type="FunFam" id="2.40.30.10:FF:000004">
    <property type="entry name" value="50S ribosomal protein L3"/>
    <property type="match status" value="1"/>
</dbReference>
<dbReference type="Gene3D" id="2.40.30.10">
    <property type="entry name" value="Translation factors"/>
    <property type="match status" value="1"/>
</dbReference>
<evidence type="ECO:0000256" key="6">
    <source>
        <dbReference type="ARBA" id="ARBA00035243"/>
    </source>
</evidence>
<keyword evidence="11" id="KW-1185">Reference proteome</keyword>
<dbReference type="GO" id="GO:0019843">
    <property type="term" value="F:rRNA binding"/>
    <property type="evidence" value="ECO:0007669"/>
    <property type="project" value="UniProtKB-UniRule"/>
</dbReference>
<dbReference type="GO" id="GO:0003735">
    <property type="term" value="F:structural constituent of ribosome"/>
    <property type="evidence" value="ECO:0007669"/>
    <property type="project" value="UniProtKB-UniRule"/>
</dbReference>
<dbReference type="InterPro" id="IPR019926">
    <property type="entry name" value="Ribosomal_uL3_CS"/>
</dbReference>
<dbReference type="NCBIfam" id="TIGR03625">
    <property type="entry name" value="L3_bact"/>
    <property type="match status" value="1"/>
</dbReference>
<evidence type="ECO:0000313" key="10">
    <source>
        <dbReference type="EMBL" id="BCG48454.1"/>
    </source>
</evidence>
<evidence type="ECO:0000256" key="8">
    <source>
        <dbReference type="RuleBase" id="RU003905"/>
    </source>
</evidence>
<protein>
    <recommendedName>
        <fullName evidence="6 7">Large ribosomal subunit protein uL3</fullName>
    </recommendedName>
</protein>
<keyword evidence="4 7" id="KW-0689">Ribosomal protein</keyword>
<dbReference type="Proteomes" id="UP000515472">
    <property type="component" value="Chromosome"/>
</dbReference>
<evidence type="ECO:0000256" key="5">
    <source>
        <dbReference type="ARBA" id="ARBA00023274"/>
    </source>
</evidence>
<dbReference type="InterPro" id="IPR019927">
    <property type="entry name" value="Ribosomal_uL3_bac/org-type"/>
</dbReference>
<sequence>MNKGLIGKKLGMTQIFAEDGRRIAVTVVEAGPCVVVQKKSVAKDGYSAIQVGFGAKEASRANAAQVGHCKGAGAGVFTHYRELRMDDTDAYNLGDVIEAAVFEEGDLVDVTGTSIGKGFAGVIKRWGFKGGRSSHGSRFHRAPGSIGCSATPSRVFKNKKMPGQLGNEKVTVQRLKVVRVDAADNLILLGGAIPGSANGVVLIKDSVKAKK</sequence>
<accession>A0A6S6M9N1</accession>
<dbReference type="EMBL" id="AP023213">
    <property type="protein sequence ID" value="BCG48454.1"/>
    <property type="molecule type" value="Genomic_DNA"/>
</dbReference>
<dbReference type="SUPFAM" id="SSF50447">
    <property type="entry name" value="Translation proteins"/>
    <property type="match status" value="1"/>
</dbReference>
<dbReference type="Pfam" id="PF00297">
    <property type="entry name" value="Ribosomal_L3"/>
    <property type="match status" value="1"/>
</dbReference>
<keyword evidence="5 7" id="KW-0687">Ribonucleoprotein</keyword>
<comment type="similarity">
    <text evidence="1 7 8">Belongs to the universal ribosomal protein uL3 family.</text>
</comment>
<comment type="function">
    <text evidence="7 9">One of the primary rRNA binding proteins, it binds directly near the 3'-end of the 23S rRNA, where it nucleates assembly of the 50S subunit.</text>
</comment>
<dbReference type="RefSeq" id="WP_185243174.1">
    <property type="nucleotide sequence ID" value="NZ_AP023213.1"/>
</dbReference>
<dbReference type="PANTHER" id="PTHR11229:SF16">
    <property type="entry name" value="LARGE RIBOSOMAL SUBUNIT PROTEIN UL3C"/>
    <property type="match status" value="1"/>
</dbReference>
<dbReference type="InterPro" id="IPR009000">
    <property type="entry name" value="Transl_B-barrel_sf"/>
</dbReference>
<dbReference type="Gene3D" id="3.30.160.810">
    <property type="match status" value="1"/>
</dbReference>
<organism evidence="10 11">
    <name type="scientific">Citrifermentans bremense</name>
    <dbReference type="NCBI Taxonomy" id="60035"/>
    <lineage>
        <taxon>Bacteria</taxon>
        <taxon>Pseudomonadati</taxon>
        <taxon>Thermodesulfobacteriota</taxon>
        <taxon>Desulfuromonadia</taxon>
        <taxon>Geobacterales</taxon>
        <taxon>Geobacteraceae</taxon>
        <taxon>Citrifermentans</taxon>
    </lineage>
</organism>
<keyword evidence="2 7" id="KW-0699">rRNA-binding</keyword>
<dbReference type="KEGG" id="gbn:GEOBRER4_32040"/>
<dbReference type="FunFam" id="3.30.160.810:FF:000001">
    <property type="entry name" value="50S ribosomal protein L3"/>
    <property type="match status" value="1"/>
</dbReference>
<evidence type="ECO:0000256" key="7">
    <source>
        <dbReference type="HAMAP-Rule" id="MF_01325"/>
    </source>
</evidence>
<dbReference type="HAMAP" id="MF_01325_B">
    <property type="entry name" value="Ribosomal_uL3_B"/>
    <property type="match status" value="1"/>
</dbReference>
<dbReference type="InterPro" id="IPR000597">
    <property type="entry name" value="Ribosomal_uL3"/>
</dbReference>
<keyword evidence="3 7" id="KW-0694">RNA-binding</keyword>
<evidence type="ECO:0000256" key="2">
    <source>
        <dbReference type="ARBA" id="ARBA00022730"/>
    </source>
</evidence>
<dbReference type="GO" id="GO:0006412">
    <property type="term" value="P:translation"/>
    <property type="evidence" value="ECO:0007669"/>
    <property type="project" value="UniProtKB-UniRule"/>
</dbReference>
<reference evidence="10 11" key="1">
    <citation type="submission" date="2020-06" db="EMBL/GenBank/DDBJ databases">
        <title>Interaction of electrochemicaly active bacteria, Geobacter bremensis R4 on different carbon anode.</title>
        <authorList>
            <person name="Meng L."/>
            <person name="Yoshida N."/>
        </authorList>
    </citation>
    <scope>NUCLEOTIDE SEQUENCE [LARGE SCALE GENOMIC DNA]</scope>
    <source>
        <strain evidence="10 11">R4</strain>
    </source>
</reference>
<dbReference type="PROSITE" id="PS00474">
    <property type="entry name" value="RIBOSOMAL_L3"/>
    <property type="match status" value="1"/>
</dbReference>
<name>A0A6S6M9N1_9BACT</name>
<evidence type="ECO:0000256" key="9">
    <source>
        <dbReference type="RuleBase" id="RU003906"/>
    </source>
</evidence>
<evidence type="ECO:0000256" key="3">
    <source>
        <dbReference type="ARBA" id="ARBA00022884"/>
    </source>
</evidence>
<evidence type="ECO:0000256" key="1">
    <source>
        <dbReference type="ARBA" id="ARBA00006540"/>
    </source>
</evidence>
<comment type="subunit">
    <text evidence="7 9">Part of the 50S ribosomal subunit. Forms a cluster with proteins L14 and L19.</text>
</comment>
<evidence type="ECO:0000256" key="4">
    <source>
        <dbReference type="ARBA" id="ARBA00022980"/>
    </source>
</evidence>
<dbReference type="AlphaFoldDB" id="A0A6S6M9N1"/>
<dbReference type="GO" id="GO:0022625">
    <property type="term" value="C:cytosolic large ribosomal subunit"/>
    <property type="evidence" value="ECO:0007669"/>
    <property type="project" value="TreeGrafter"/>
</dbReference>
<evidence type="ECO:0000313" key="11">
    <source>
        <dbReference type="Proteomes" id="UP000515472"/>
    </source>
</evidence>
<gene>
    <name evidence="7" type="primary">rplC</name>
    <name evidence="10" type="ORF">GEOBRER4_n3346</name>
</gene>
<dbReference type="PANTHER" id="PTHR11229">
    <property type="entry name" value="50S RIBOSOMAL PROTEIN L3"/>
    <property type="match status" value="1"/>
</dbReference>